<dbReference type="Pfam" id="PF03492">
    <property type="entry name" value="Methyltransf_7"/>
    <property type="match status" value="1"/>
</dbReference>
<dbReference type="OrthoDB" id="1523883at2759"/>
<proteinExistence type="predicted"/>
<gene>
    <name evidence="2" type="primary">LOC108981082</name>
</gene>
<dbReference type="InterPro" id="IPR042086">
    <property type="entry name" value="MeTrfase_capping"/>
</dbReference>
<reference evidence="2" key="1">
    <citation type="submission" date="2025-08" db="UniProtKB">
        <authorList>
            <consortium name="RefSeq"/>
        </authorList>
    </citation>
    <scope>IDENTIFICATION</scope>
    <source>
        <tissue evidence="2">Leaves</tissue>
    </source>
</reference>
<dbReference type="Gene3D" id="3.40.50.150">
    <property type="entry name" value="Vaccinia Virus protein VP39"/>
    <property type="match status" value="1"/>
</dbReference>
<dbReference type="KEGG" id="jre:108981082"/>
<dbReference type="PANTHER" id="PTHR31009">
    <property type="entry name" value="S-ADENOSYL-L-METHIONINE:CARBOXYL METHYLTRANSFERASE FAMILY PROTEIN"/>
    <property type="match status" value="1"/>
</dbReference>
<dbReference type="SUPFAM" id="SSF53335">
    <property type="entry name" value="S-adenosyl-L-methionine-dependent methyltransferases"/>
    <property type="match status" value="1"/>
</dbReference>
<protein>
    <submittedName>
        <fullName evidence="2">7-methylxanthosine synthase 1-like</fullName>
    </submittedName>
</protein>
<dbReference type="GO" id="GO:0008757">
    <property type="term" value="F:S-adenosylmethionine-dependent methyltransferase activity"/>
    <property type="evidence" value="ECO:0000318"/>
    <property type="project" value="GO_Central"/>
</dbReference>
<dbReference type="GeneID" id="108981082"/>
<sequence length="379" mass="42751">MEVNQNLCMNGGDGETSYAKNSLIQKEVILKAKPILEESVVRLSLSSSFPKCVKLADLGCSSGPNTLSLVWEIMDIIHATCQRVSHKAPMFQVFLNDLPGNDFNSIFRSLPSFYEKLKKEKGSEFEPCFIAGMPGTFYGRLFPDCFLHFVYSSNSLHWRSQVPEGLVGESGVPLNKGNIHIAKTSPHNVLKAYSDLFEKDFTLFLRSRSQEMVAGGHMVLVMVGSTRKADSSSNQSCSIWELLGIALNDMVLEGKVEEAKLDWFNLPYYAPTVEETKAVIQTEGTSFNIHRFETFEVDWDCNMDEYMMSNMKGYSFEKVGRGKYVAMTMRVVAESLLVGHFGEEIMDDLFERFSSKIEEYLEVEEGKHTIITISMTKNV</sequence>
<dbReference type="RefSeq" id="XP_018807700.1">
    <property type="nucleotide sequence ID" value="XM_018952155.2"/>
</dbReference>
<evidence type="ECO:0000313" key="1">
    <source>
        <dbReference type="Proteomes" id="UP000235220"/>
    </source>
</evidence>
<dbReference type="AlphaFoldDB" id="A0A2I4DKM0"/>
<accession>A0A2I4DKM0</accession>
<dbReference type="InterPro" id="IPR005299">
    <property type="entry name" value="MeTrfase_7"/>
</dbReference>
<dbReference type="InterPro" id="IPR029063">
    <property type="entry name" value="SAM-dependent_MTases_sf"/>
</dbReference>
<dbReference type="Gene3D" id="1.10.1200.270">
    <property type="entry name" value="Methyltransferase, alpha-helical capping domain"/>
    <property type="match status" value="1"/>
</dbReference>
<dbReference type="GO" id="GO:0032259">
    <property type="term" value="P:methylation"/>
    <property type="evidence" value="ECO:0000318"/>
    <property type="project" value="GO_Central"/>
</dbReference>
<name>A0A2I4DKM0_JUGRE</name>
<organism evidence="1 2">
    <name type="scientific">Juglans regia</name>
    <name type="common">English walnut</name>
    <dbReference type="NCBI Taxonomy" id="51240"/>
    <lineage>
        <taxon>Eukaryota</taxon>
        <taxon>Viridiplantae</taxon>
        <taxon>Streptophyta</taxon>
        <taxon>Embryophyta</taxon>
        <taxon>Tracheophyta</taxon>
        <taxon>Spermatophyta</taxon>
        <taxon>Magnoliopsida</taxon>
        <taxon>eudicotyledons</taxon>
        <taxon>Gunneridae</taxon>
        <taxon>Pentapetalae</taxon>
        <taxon>rosids</taxon>
        <taxon>fabids</taxon>
        <taxon>Fagales</taxon>
        <taxon>Juglandaceae</taxon>
        <taxon>Juglans</taxon>
    </lineage>
</organism>
<keyword evidence="1" id="KW-1185">Reference proteome</keyword>
<dbReference type="Gramene" id="Jr13_07640_p1">
    <property type="protein sequence ID" value="cds.Jr13_07640_p1"/>
    <property type="gene ID" value="Jr13_07640"/>
</dbReference>
<evidence type="ECO:0000313" key="2">
    <source>
        <dbReference type="RefSeq" id="XP_018807700.1"/>
    </source>
</evidence>
<dbReference type="Proteomes" id="UP000235220">
    <property type="component" value="Chromosome 13"/>
</dbReference>